<name>A0ABW7X7C1_9NOCA</name>
<gene>
    <name evidence="1" type="ORF">ACH49W_26735</name>
</gene>
<evidence type="ECO:0000313" key="2">
    <source>
        <dbReference type="Proteomes" id="UP001611415"/>
    </source>
</evidence>
<dbReference type="EMBL" id="JBIRYO010000020">
    <property type="protein sequence ID" value="MFI2476995.1"/>
    <property type="molecule type" value="Genomic_DNA"/>
</dbReference>
<accession>A0ABW7X7C1</accession>
<keyword evidence="2" id="KW-1185">Reference proteome</keyword>
<proteinExistence type="predicted"/>
<protein>
    <submittedName>
        <fullName evidence="1">Uncharacterized protein</fullName>
    </submittedName>
</protein>
<sequence length="56" mass="6254">MTKQSYTPNAYAERRFAGFYLEGGKIQAADARHRVSGVLVAEKSVASQRPELWLPT</sequence>
<organism evidence="1 2">
    <name type="scientific">Nocardia xishanensis</name>
    <dbReference type="NCBI Taxonomy" id="238964"/>
    <lineage>
        <taxon>Bacteria</taxon>
        <taxon>Bacillati</taxon>
        <taxon>Actinomycetota</taxon>
        <taxon>Actinomycetes</taxon>
        <taxon>Mycobacteriales</taxon>
        <taxon>Nocardiaceae</taxon>
        <taxon>Nocardia</taxon>
    </lineage>
</organism>
<dbReference type="Proteomes" id="UP001611415">
    <property type="component" value="Unassembled WGS sequence"/>
</dbReference>
<comment type="caution">
    <text evidence="1">The sequence shown here is derived from an EMBL/GenBank/DDBJ whole genome shotgun (WGS) entry which is preliminary data.</text>
</comment>
<reference evidence="1 2" key="1">
    <citation type="submission" date="2024-10" db="EMBL/GenBank/DDBJ databases">
        <title>The Natural Products Discovery Center: Release of the First 8490 Sequenced Strains for Exploring Actinobacteria Biosynthetic Diversity.</title>
        <authorList>
            <person name="Kalkreuter E."/>
            <person name="Kautsar S.A."/>
            <person name="Yang D."/>
            <person name="Bader C.D."/>
            <person name="Teijaro C.N."/>
            <person name="Fluegel L."/>
            <person name="Davis C.M."/>
            <person name="Simpson J.R."/>
            <person name="Lauterbach L."/>
            <person name="Steele A.D."/>
            <person name="Gui C."/>
            <person name="Meng S."/>
            <person name="Li G."/>
            <person name="Viehrig K."/>
            <person name="Ye F."/>
            <person name="Su P."/>
            <person name="Kiefer A.F."/>
            <person name="Nichols A."/>
            <person name="Cepeda A.J."/>
            <person name="Yan W."/>
            <person name="Fan B."/>
            <person name="Jiang Y."/>
            <person name="Adhikari A."/>
            <person name="Zheng C.-J."/>
            <person name="Schuster L."/>
            <person name="Cowan T.M."/>
            <person name="Smanski M.J."/>
            <person name="Chevrette M.G."/>
            <person name="De Carvalho L.P.S."/>
            <person name="Shen B."/>
        </authorList>
    </citation>
    <scope>NUCLEOTIDE SEQUENCE [LARGE SCALE GENOMIC DNA]</scope>
    <source>
        <strain evidence="1 2">NPDC019275</strain>
    </source>
</reference>
<dbReference type="RefSeq" id="WP_357409870.1">
    <property type="nucleotide sequence ID" value="NZ_JBEYCD010000017.1"/>
</dbReference>
<evidence type="ECO:0000313" key="1">
    <source>
        <dbReference type="EMBL" id="MFI2476995.1"/>
    </source>
</evidence>